<dbReference type="GO" id="GO:0016887">
    <property type="term" value="F:ATP hydrolysis activity"/>
    <property type="evidence" value="ECO:0007669"/>
    <property type="project" value="InterPro"/>
</dbReference>
<dbReference type="RefSeq" id="WP_068656342.1">
    <property type="nucleotide sequence ID" value="NZ_CP017770.1"/>
</dbReference>
<dbReference type="CDD" id="cd03214">
    <property type="entry name" value="ABC_Iron-Siderophores_B12_Hemin"/>
    <property type="match status" value="1"/>
</dbReference>
<evidence type="ECO:0000313" key="12">
    <source>
        <dbReference type="Proteomes" id="UP000077134"/>
    </source>
</evidence>
<dbReference type="PROSITE" id="PS50893">
    <property type="entry name" value="ABC_TRANSPORTER_2"/>
    <property type="match status" value="1"/>
</dbReference>
<dbReference type="InterPro" id="IPR051535">
    <property type="entry name" value="Siderophore_ABC-ATPase"/>
</dbReference>
<dbReference type="GO" id="GO:0005524">
    <property type="term" value="F:ATP binding"/>
    <property type="evidence" value="ECO:0007669"/>
    <property type="project" value="UniProtKB-KW"/>
</dbReference>
<evidence type="ECO:0000313" key="11">
    <source>
        <dbReference type="EMBL" id="OAB77060.1"/>
    </source>
</evidence>
<proteinExistence type="predicted"/>
<keyword evidence="12" id="KW-1185">Reference proteome</keyword>
<dbReference type="PANTHER" id="PTHR42771:SF11">
    <property type="entry name" value="FERRICHROME TRANSPORT ATP-BINDING PROTEIN FHUC"/>
    <property type="match status" value="1"/>
</dbReference>
<evidence type="ECO:0000256" key="4">
    <source>
        <dbReference type="ARBA" id="ARBA00022496"/>
    </source>
</evidence>
<dbReference type="SMART" id="SM00382">
    <property type="entry name" value="AAA"/>
    <property type="match status" value="1"/>
</dbReference>
<evidence type="ECO:0000256" key="9">
    <source>
        <dbReference type="ARBA" id="ARBA00023136"/>
    </source>
</evidence>
<keyword evidence="6 11" id="KW-0067">ATP-binding</keyword>
<sequence length="266" mass="30034">MSNSYLIDDVKYKQSGSFSLGSLSFYIPKQQITSIIGPNGSGKSTTLRLMANLLKPDNGCVFIEGKEISQIGHKQLARKMTMLSQIQNVQMDIVVRDLVSHGRLPHCKWHERLGLQDQKLIDWALSVTSLTHLQFRSLQTLSGGERQRAWIAMAIVQSPEILLLDEPTTYLDISHQLELMNLVEYLNSELHMTIVMVLHDLNQAAKYSDRLVVMKEGKIFREGSPGEVFDTALFKDVFSIEAKIFKENGVPYFIPLGLARNQQAAQ</sequence>
<evidence type="ECO:0000256" key="8">
    <source>
        <dbReference type="ARBA" id="ARBA00023065"/>
    </source>
</evidence>
<dbReference type="SUPFAM" id="SSF52540">
    <property type="entry name" value="P-loop containing nucleoside triphosphate hydrolases"/>
    <property type="match status" value="1"/>
</dbReference>
<evidence type="ECO:0000259" key="10">
    <source>
        <dbReference type="PROSITE" id="PS50893"/>
    </source>
</evidence>
<organism evidence="11 12">
    <name type="scientific">Paenibacillus crassostreae</name>
    <dbReference type="NCBI Taxonomy" id="1763538"/>
    <lineage>
        <taxon>Bacteria</taxon>
        <taxon>Bacillati</taxon>
        <taxon>Bacillota</taxon>
        <taxon>Bacilli</taxon>
        <taxon>Bacillales</taxon>
        <taxon>Paenibacillaceae</taxon>
        <taxon>Paenibacillus</taxon>
    </lineage>
</organism>
<keyword evidence="8" id="KW-0406">Ion transport</keyword>
<comment type="subcellular location">
    <subcellularLocation>
        <location evidence="1">Cell membrane</location>
        <topology evidence="1">Peripheral membrane protein</topology>
    </subcellularLocation>
</comment>
<dbReference type="Pfam" id="PF00005">
    <property type="entry name" value="ABC_tran"/>
    <property type="match status" value="1"/>
</dbReference>
<evidence type="ECO:0000256" key="6">
    <source>
        <dbReference type="ARBA" id="ARBA00022840"/>
    </source>
</evidence>
<dbReference type="GO" id="GO:0006826">
    <property type="term" value="P:iron ion transport"/>
    <property type="evidence" value="ECO:0007669"/>
    <property type="project" value="UniProtKB-KW"/>
</dbReference>
<comment type="caution">
    <text evidence="11">The sequence shown here is derived from an EMBL/GenBank/DDBJ whole genome shotgun (WGS) entry which is preliminary data.</text>
</comment>
<evidence type="ECO:0000256" key="1">
    <source>
        <dbReference type="ARBA" id="ARBA00004202"/>
    </source>
</evidence>
<dbReference type="InterPro" id="IPR003593">
    <property type="entry name" value="AAA+_ATPase"/>
</dbReference>
<dbReference type="InterPro" id="IPR027417">
    <property type="entry name" value="P-loop_NTPase"/>
</dbReference>
<evidence type="ECO:0000256" key="7">
    <source>
        <dbReference type="ARBA" id="ARBA00023004"/>
    </source>
</evidence>
<dbReference type="Gene3D" id="3.40.50.300">
    <property type="entry name" value="P-loop containing nucleotide triphosphate hydrolases"/>
    <property type="match status" value="1"/>
</dbReference>
<dbReference type="OrthoDB" id="9787851at2"/>
<dbReference type="GO" id="GO:0005886">
    <property type="term" value="C:plasma membrane"/>
    <property type="evidence" value="ECO:0007669"/>
    <property type="project" value="UniProtKB-SubCell"/>
</dbReference>
<dbReference type="KEGG" id="pcx:LPB68_18105"/>
<gene>
    <name evidence="11" type="ORF">PNBC_06635</name>
</gene>
<keyword evidence="7" id="KW-0408">Iron</keyword>
<feature type="domain" description="ABC transporter" evidence="10">
    <location>
        <begin position="5"/>
        <end position="241"/>
    </location>
</feature>
<keyword evidence="4" id="KW-0410">Iron transport</keyword>
<dbReference type="STRING" id="1763538.LPB68_18105"/>
<dbReference type="InterPro" id="IPR003439">
    <property type="entry name" value="ABC_transporter-like_ATP-bd"/>
</dbReference>
<keyword evidence="9" id="KW-0472">Membrane</keyword>
<dbReference type="PROSITE" id="PS00211">
    <property type="entry name" value="ABC_TRANSPORTER_1"/>
    <property type="match status" value="1"/>
</dbReference>
<evidence type="ECO:0000256" key="2">
    <source>
        <dbReference type="ARBA" id="ARBA00022448"/>
    </source>
</evidence>
<evidence type="ECO:0000256" key="3">
    <source>
        <dbReference type="ARBA" id="ARBA00022475"/>
    </source>
</evidence>
<dbReference type="FunFam" id="3.40.50.300:FF:000134">
    <property type="entry name" value="Iron-enterobactin ABC transporter ATP-binding protein"/>
    <property type="match status" value="1"/>
</dbReference>
<dbReference type="PANTHER" id="PTHR42771">
    <property type="entry name" value="IRON(3+)-HYDROXAMATE IMPORT ATP-BINDING PROTEIN FHUC"/>
    <property type="match status" value="1"/>
</dbReference>
<reference evidence="11 12" key="1">
    <citation type="submission" date="2016-02" db="EMBL/GenBank/DDBJ databases">
        <title>Paenibacillus sp. LPB0068, isolated from Crassostrea gigas.</title>
        <authorList>
            <person name="Shin S.-K."/>
            <person name="Yi H."/>
        </authorList>
    </citation>
    <scope>NUCLEOTIDE SEQUENCE [LARGE SCALE GENOMIC DNA]</scope>
    <source>
        <strain evidence="11 12">LPB0068</strain>
    </source>
</reference>
<keyword evidence="3" id="KW-1003">Cell membrane</keyword>
<keyword evidence="2" id="KW-0813">Transport</keyword>
<accession>A0A167FZR2</accession>
<keyword evidence="5" id="KW-0547">Nucleotide-binding</keyword>
<dbReference type="Proteomes" id="UP000077134">
    <property type="component" value="Unassembled WGS sequence"/>
</dbReference>
<dbReference type="EMBL" id="LSFN01000005">
    <property type="protein sequence ID" value="OAB77060.1"/>
    <property type="molecule type" value="Genomic_DNA"/>
</dbReference>
<protein>
    <submittedName>
        <fullName evidence="11">ABC transporter ATP-binding protein</fullName>
    </submittedName>
</protein>
<name>A0A167FZR2_9BACL</name>
<dbReference type="InterPro" id="IPR017871">
    <property type="entry name" value="ABC_transporter-like_CS"/>
</dbReference>
<dbReference type="AlphaFoldDB" id="A0A167FZR2"/>
<evidence type="ECO:0000256" key="5">
    <source>
        <dbReference type="ARBA" id="ARBA00022741"/>
    </source>
</evidence>